<evidence type="ECO:0000313" key="1">
    <source>
        <dbReference type="EMBL" id="RDX80869.1"/>
    </source>
</evidence>
<accession>A0A371FRA8</accession>
<feature type="non-terminal residue" evidence="1">
    <location>
        <position position="1"/>
    </location>
</feature>
<dbReference type="OrthoDB" id="1711498at2759"/>
<organism evidence="1 2">
    <name type="scientific">Mucuna pruriens</name>
    <name type="common">Velvet bean</name>
    <name type="synonym">Dolichos pruriens</name>
    <dbReference type="NCBI Taxonomy" id="157652"/>
    <lineage>
        <taxon>Eukaryota</taxon>
        <taxon>Viridiplantae</taxon>
        <taxon>Streptophyta</taxon>
        <taxon>Embryophyta</taxon>
        <taxon>Tracheophyta</taxon>
        <taxon>Spermatophyta</taxon>
        <taxon>Magnoliopsida</taxon>
        <taxon>eudicotyledons</taxon>
        <taxon>Gunneridae</taxon>
        <taxon>Pentapetalae</taxon>
        <taxon>rosids</taxon>
        <taxon>fabids</taxon>
        <taxon>Fabales</taxon>
        <taxon>Fabaceae</taxon>
        <taxon>Papilionoideae</taxon>
        <taxon>50 kb inversion clade</taxon>
        <taxon>NPAAA clade</taxon>
        <taxon>indigoferoid/millettioid clade</taxon>
        <taxon>Phaseoleae</taxon>
        <taxon>Mucuna</taxon>
    </lineage>
</organism>
<keyword evidence="2" id="KW-1185">Reference proteome</keyword>
<dbReference type="PANTHER" id="PTHR35317">
    <property type="entry name" value="OS04G0629600 PROTEIN"/>
    <property type="match status" value="1"/>
</dbReference>
<proteinExistence type="predicted"/>
<reference evidence="1" key="1">
    <citation type="submission" date="2018-05" db="EMBL/GenBank/DDBJ databases">
        <title>Draft genome of Mucuna pruriens seed.</title>
        <authorList>
            <person name="Nnadi N.E."/>
            <person name="Vos R."/>
            <person name="Hasami M.H."/>
            <person name="Devisetty U.K."/>
            <person name="Aguiy J.C."/>
        </authorList>
    </citation>
    <scope>NUCLEOTIDE SEQUENCE [LARGE SCALE GENOMIC DNA]</scope>
    <source>
        <strain evidence="1">JCA_2017</strain>
    </source>
</reference>
<comment type="caution">
    <text evidence="1">The sequence shown here is derived from an EMBL/GenBank/DDBJ whole genome shotgun (WGS) entry which is preliminary data.</text>
</comment>
<dbReference type="Pfam" id="PF14223">
    <property type="entry name" value="Retrotran_gag_2"/>
    <property type="match status" value="1"/>
</dbReference>
<dbReference type="AlphaFoldDB" id="A0A371FRA8"/>
<dbReference type="STRING" id="157652.A0A371FRA8"/>
<protein>
    <submittedName>
        <fullName evidence="1">Uncharacterized protein</fullName>
    </submittedName>
</protein>
<evidence type="ECO:0000313" key="2">
    <source>
        <dbReference type="Proteomes" id="UP000257109"/>
    </source>
</evidence>
<dbReference type="PANTHER" id="PTHR35317:SF11">
    <property type="entry name" value="CCHC-TYPE DOMAIN-CONTAINING PROTEIN"/>
    <property type="match status" value="1"/>
</dbReference>
<gene>
    <name evidence="1" type="ORF">CR513_38524</name>
</gene>
<dbReference type="EMBL" id="QJKJ01008075">
    <property type="protein sequence ID" value="RDX80869.1"/>
    <property type="molecule type" value="Genomic_DNA"/>
</dbReference>
<name>A0A371FRA8_MUCPR</name>
<sequence>MTFKSAKAIWDYLREEYARDERIRSMQMLNLMREFELQRMKEFETIKEYLDKLLGIANKMELLGSDFTDFKIVEKTLGTVPERYEAFITSLENTKEFFNKVIDASYLSSMNACCNLGHDGIDEK</sequence>
<dbReference type="Proteomes" id="UP000257109">
    <property type="component" value="Unassembled WGS sequence"/>
</dbReference>